<dbReference type="PANTHER" id="PTHR31672">
    <property type="entry name" value="BNACNNG10540D PROTEIN"/>
    <property type="match status" value="1"/>
</dbReference>
<dbReference type="STRING" id="3818.A0A445D2B7"/>
<dbReference type="OrthoDB" id="1425577at2759"/>
<dbReference type="Gene3D" id="1.20.1280.50">
    <property type="match status" value="1"/>
</dbReference>
<dbReference type="SMART" id="SM00256">
    <property type="entry name" value="FBOX"/>
    <property type="match status" value="1"/>
</dbReference>
<evidence type="ECO:0000313" key="2">
    <source>
        <dbReference type="EMBL" id="RYR57342.1"/>
    </source>
</evidence>
<dbReference type="Gramene" id="arahy.Tifrunner.gnm2.ann2.Ah05g344800.1">
    <property type="protein sequence ID" value="arahy.Tifrunner.gnm2.ann2.Ah05g344800.1-CDS-1"/>
    <property type="gene ID" value="arahy.Tifrunner.gnm2.ann2.Ah05g344800"/>
</dbReference>
<evidence type="ECO:0000313" key="3">
    <source>
        <dbReference type="Proteomes" id="UP000289738"/>
    </source>
</evidence>
<dbReference type="AlphaFoldDB" id="A0A445D2B7"/>
<accession>A0A445D2B7</accession>
<feature type="domain" description="F-box" evidence="1">
    <location>
        <begin position="26"/>
        <end position="76"/>
    </location>
</feature>
<sequence>MSPPRDRVVEGCNLVGSTAKDRNPLCSTLPVLPDDILVEILLMLPVRALLQFKCVCKSWRTLISSPQFAMDNFRQRSSADRDLTSRLVYYNRLYYHCRVGFLPLQPLFNSPSATTKVVSFDMGCRIGALVVRGSCNGLVCLHHLQSCCLRLWNPCTGSASQWFRIEFNCFTYYGFGYDHVHDKYKLVTVEGQDLTVICTFGANSSTIGPKFPSPAVGLSGSIGKFVSGTGTLNWMAKLTGSAANERKWVILSFDLANETFGQVPLPRLSGGGDNTCDPELQVLRNCLCFTIDHNNTVFDVWMMKDYGVTESWMMISRVKLWRHKYNNPLTPFSISEHDVLLLMLPDRRLVLHKSDSGLLYFPLIDSSSDAHHFPICSKTNFRIFFLYHDSLVLPPQ</sequence>
<organism evidence="2 3">
    <name type="scientific">Arachis hypogaea</name>
    <name type="common">Peanut</name>
    <dbReference type="NCBI Taxonomy" id="3818"/>
    <lineage>
        <taxon>Eukaryota</taxon>
        <taxon>Viridiplantae</taxon>
        <taxon>Streptophyta</taxon>
        <taxon>Embryophyta</taxon>
        <taxon>Tracheophyta</taxon>
        <taxon>Spermatophyta</taxon>
        <taxon>Magnoliopsida</taxon>
        <taxon>eudicotyledons</taxon>
        <taxon>Gunneridae</taxon>
        <taxon>Pentapetalae</taxon>
        <taxon>rosids</taxon>
        <taxon>fabids</taxon>
        <taxon>Fabales</taxon>
        <taxon>Fabaceae</taxon>
        <taxon>Papilionoideae</taxon>
        <taxon>50 kb inversion clade</taxon>
        <taxon>dalbergioids sensu lato</taxon>
        <taxon>Dalbergieae</taxon>
        <taxon>Pterocarpus clade</taxon>
        <taxon>Arachis</taxon>
    </lineage>
</organism>
<dbReference type="InterPro" id="IPR006527">
    <property type="entry name" value="F-box-assoc_dom_typ1"/>
</dbReference>
<dbReference type="PANTHER" id="PTHR31672:SF13">
    <property type="entry name" value="F-BOX PROTEIN CPR30-LIKE"/>
    <property type="match status" value="1"/>
</dbReference>
<comment type="caution">
    <text evidence="2">The sequence shown here is derived from an EMBL/GenBank/DDBJ whole genome shotgun (WGS) entry which is preliminary data.</text>
</comment>
<dbReference type="EMBL" id="SDMP01000005">
    <property type="protein sequence ID" value="RYR57342.1"/>
    <property type="molecule type" value="Genomic_DNA"/>
</dbReference>
<protein>
    <recommendedName>
        <fullName evidence="1">F-box domain-containing protein</fullName>
    </recommendedName>
</protein>
<dbReference type="Pfam" id="PF07734">
    <property type="entry name" value="FBA_1"/>
    <property type="match status" value="1"/>
</dbReference>
<dbReference type="SUPFAM" id="SSF81383">
    <property type="entry name" value="F-box domain"/>
    <property type="match status" value="1"/>
</dbReference>
<dbReference type="InterPro" id="IPR050796">
    <property type="entry name" value="SCF_F-box_component"/>
</dbReference>
<dbReference type="Pfam" id="PF00646">
    <property type="entry name" value="F-box"/>
    <property type="match status" value="1"/>
</dbReference>
<name>A0A445D2B7_ARAHY</name>
<dbReference type="InterPro" id="IPR017451">
    <property type="entry name" value="F-box-assoc_interact_dom"/>
</dbReference>
<dbReference type="NCBIfam" id="TIGR01640">
    <property type="entry name" value="F_box_assoc_1"/>
    <property type="match status" value="1"/>
</dbReference>
<evidence type="ECO:0000259" key="1">
    <source>
        <dbReference type="PROSITE" id="PS50181"/>
    </source>
</evidence>
<reference evidence="2 3" key="1">
    <citation type="submission" date="2019-01" db="EMBL/GenBank/DDBJ databases">
        <title>Sequencing of cultivated peanut Arachis hypogaea provides insights into genome evolution and oil improvement.</title>
        <authorList>
            <person name="Chen X."/>
        </authorList>
    </citation>
    <scope>NUCLEOTIDE SEQUENCE [LARGE SCALE GENOMIC DNA]</scope>
    <source>
        <strain evidence="3">cv. Fuhuasheng</strain>
        <tissue evidence="2">Leaves</tissue>
    </source>
</reference>
<dbReference type="PROSITE" id="PS50181">
    <property type="entry name" value="FBOX"/>
    <property type="match status" value="1"/>
</dbReference>
<dbReference type="CDD" id="cd22157">
    <property type="entry name" value="F-box_AtFBW1-like"/>
    <property type="match status" value="1"/>
</dbReference>
<proteinExistence type="predicted"/>
<dbReference type="InterPro" id="IPR036047">
    <property type="entry name" value="F-box-like_dom_sf"/>
</dbReference>
<keyword evidence="3" id="KW-1185">Reference proteome</keyword>
<dbReference type="Proteomes" id="UP000289738">
    <property type="component" value="Chromosome A05"/>
</dbReference>
<dbReference type="InterPro" id="IPR001810">
    <property type="entry name" value="F-box_dom"/>
</dbReference>
<gene>
    <name evidence="2" type="ORF">Ahy_A05g023075</name>
</gene>